<dbReference type="PANTHER" id="PTHR43767">
    <property type="entry name" value="LONG-CHAIN-FATTY-ACID--COA LIGASE"/>
    <property type="match status" value="1"/>
</dbReference>
<dbReference type="AlphaFoldDB" id="A0A917TUW3"/>
<protein>
    <recommendedName>
        <fullName evidence="5">2-succinylbenzoate--CoA ligase</fullName>
        <ecNumber evidence="5">6.2.1.26</ecNumber>
    </recommendedName>
    <alternativeName>
        <fullName evidence="5">o-succinylbenzoyl-CoA synthetase</fullName>
        <shortName evidence="5">OSB-CoA synthetase</shortName>
    </alternativeName>
</protein>
<dbReference type="InterPro" id="IPR050237">
    <property type="entry name" value="ATP-dep_AMP-bd_enzyme"/>
</dbReference>
<dbReference type="InterPro" id="IPR042099">
    <property type="entry name" value="ANL_N_sf"/>
</dbReference>
<organism evidence="8 9">
    <name type="scientific">Paraliobacillus quinghaiensis</name>
    <dbReference type="NCBI Taxonomy" id="470815"/>
    <lineage>
        <taxon>Bacteria</taxon>
        <taxon>Bacillati</taxon>
        <taxon>Bacillota</taxon>
        <taxon>Bacilli</taxon>
        <taxon>Bacillales</taxon>
        <taxon>Bacillaceae</taxon>
        <taxon>Paraliobacillus</taxon>
    </lineage>
</organism>
<comment type="pathway">
    <text evidence="5">Quinol/quinone metabolism; menaquinone biosynthesis.</text>
</comment>
<comment type="caution">
    <text evidence="8">The sequence shown here is derived from an EMBL/GenBank/DDBJ whole genome shotgun (WGS) entry which is preliminary data.</text>
</comment>
<feature type="domain" description="AMP-binding enzyme C-terminal" evidence="7">
    <location>
        <begin position="402"/>
        <end position="475"/>
    </location>
</feature>
<dbReference type="PANTHER" id="PTHR43767:SF1">
    <property type="entry name" value="NONRIBOSOMAL PEPTIDE SYNTHASE PES1 (EUROFUNG)-RELATED"/>
    <property type="match status" value="1"/>
</dbReference>
<comment type="similarity">
    <text evidence="5">Belongs to the ATP-dependent AMP-binding enzyme family. MenE subfamily.</text>
</comment>
<evidence type="ECO:0000259" key="6">
    <source>
        <dbReference type="Pfam" id="PF00501"/>
    </source>
</evidence>
<dbReference type="InterPro" id="IPR020845">
    <property type="entry name" value="AMP-binding_CS"/>
</dbReference>
<dbReference type="OrthoDB" id="9762242at2"/>
<evidence type="ECO:0000256" key="2">
    <source>
        <dbReference type="ARBA" id="ARBA00022598"/>
    </source>
</evidence>
<dbReference type="InterPro" id="IPR045851">
    <property type="entry name" value="AMP-bd_C_sf"/>
</dbReference>
<dbReference type="NCBIfam" id="TIGR01923">
    <property type="entry name" value="menE"/>
    <property type="match status" value="1"/>
</dbReference>
<feature type="domain" description="AMP-dependent synthetase/ligase" evidence="6">
    <location>
        <begin position="10"/>
        <end position="352"/>
    </location>
</feature>
<dbReference type="GO" id="GO:0009234">
    <property type="term" value="P:menaquinone biosynthetic process"/>
    <property type="evidence" value="ECO:0007669"/>
    <property type="project" value="UniProtKB-UniRule"/>
</dbReference>
<evidence type="ECO:0000256" key="5">
    <source>
        <dbReference type="HAMAP-Rule" id="MF_00731"/>
    </source>
</evidence>
<evidence type="ECO:0000313" key="9">
    <source>
        <dbReference type="Proteomes" id="UP000618460"/>
    </source>
</evidence>
<reference evidence="8" key="1">
    <citation type="journal article" date="2014" name="Int. J. Syst. Evol. Microbiol.">
        <title>Complete genome sequence of Corynebacterium casei LMG S-19264T (=DSM 44701T), isolated from a smear-ripened cheese.</title>
        <authorList>
            <consortium name="US DOE Joint Genome Institute (JGI-PGF)"/>
            <person name="Walter F."/>
            <person name="Albersmeier A."/>
            <person name="Kalinowski J."/>
            <person name="Ruckert C."/>
        </authorList>
    </citation>
    <scope>NUCLEOTIDE SEQUENCE</scope>
    <source>
        <strain evidence="8">CGMCC 1.6333</strain>
    </source>
</reference>
<comment type="pathway">
    <text evidence="5">Quinol/quinone metabolism; 1,4-dihydroxy-2-naphthoate biosynthesis; 1,4-dihydroxy-2-naphthoate from chorismate: step 5/7.</text>
</comment>
<proteinExistence type="inferred from homology"/>
<dbReference type="Pfam" id="PF00501">
    <property type="entry name" value="AMP-binding"/>
    <property type="match status" value="1"/>
</dbReference>
<evidence type="ECO:0000256" key="3">
    <source>
        <dbReference type="ARBA" id="ARBA00022741"/>
    </source>
</evidence>
<keyword evidence="9" id="KW-1185">Reference proteome</keyword>
<dbReference type="RefSeq" id="WP_117157133.1">
    <property type="nucleotide sequence ID" value="NZ_BMLG01000015.1"/>
</dbReference>
<dbReference type="EC" id="6.2.1.26" evidence="5"/>
<reference evidence="8" key="2">
    <citation type="submission" date="2020-09" db="EMBL/GenBank/DDBJ databases">
        <authorList>
            <person name="Sun Q."/>
            <person name="Zhou Y."/>
        </authorList>
    </citation>
    <scope>NUCLEOTIDE SEQUENCE</scope>
    <source>
        <strain evidence="8">CGMCC 1.6333</strain>
    </source>
</reference>
<dbReference type="NCBIfam" id="NF002966">
    <property type="entry name" value="PRK03640.1"/>
    <property type="match status" value="1"/>
</dbReference>
<evidence type="ECO:0000256" key="4">
    <source>
        <dbReference type="ARBA" id="ARBA00022840"/>
    </source>
</evidence>
<keyword evidence="3 5" id="KW-0547">Nucleotide-binding</keyword>
<evidence type="ECO:0000313" key="8">
    <source>
        <dbReference type="EMBL" id="GGM37002.1"/>
    </source>
</evidence>
<dbReference type="InterPro" id="IPR010192">
    <property type="entry name" value="MenE"/>
</dbReference>
<gene>
    <name evidence="5 8" type="primary">menE</name>
    <name evidence="8" type="ORF">GCM10011351_23970</name>
</gene>
<keyword evidence="4 5" id="KW-0067">ATP-binding</keyword>
<dbReference type="GO" id="GO:0005524">
    <property type="term" value="F:ATP binding"/>
    <property type="evidence" value="ECO:0007669"/>
    <property type="project" value="UniProtKB-KW"/>
</dbReference>
<dbReference type="InterPro" id="IPR025110">
    <property type="entry name" value="AMP-bd_C"/>
</dbReference>
<accession>A0A917TUW3</accession>
<evidence type="ECO:0000259" key="7">
    <source>
        <dbReference type="Pfam" id="PF13193"/>
    </source>
</evidence>
<dbReference type="Gene3D" id="3.30.300.30">
    <property type="match status" value="1"/>
</dbReference>
<dbReference type="EMBL" id="BMLG01000015">
    <property type="protein sequence ID" value="GGM37002.1"/>
    <property type="molecule type" value="Genomic_DNA"/>
</dbReference>
<keyword evidence="1 5" id="KW-0474">Menaquinone biosynthesis</keyword>
<evidence type="ECO:0000256" key="1">
    <source>
        <dbReference type="ARBA" id="ARBA00022428"/>
    </source>
</evidence>
<dbReference type="Proteomes" id="UP000618460">
    <property type="component" value="Unassembled WGS sequence"/>
</dbReference>
<name>A0A917TUW3_9BACI</name>
<dbReference type="InterPro" id="IPR000873">
    <property type="entry name" value="AMP-dep_synth/lig_dom"/>
</dbReference>
<dbReference type="Pfam" id="PF13193">
    <property type="entry name" value="AMP-binding_C"/>
    <property type="match status" value="1"/>
</dbReference>
<comment type="function">
    <text evidence="5">Converts 2-succinylbenzoate (OSB) to 2-succinylbenzoyl-CoA (OSB-CoA).</text>
</comment>
<dbReference type="SUPFAM" id="SSF56801">
    <property type="entry name" value="Acetyl-CoA synthetase-like"/>
    <property type="match status" value="1"/>
</dbReference>
<keyword evidence="2 5" id="KW-0436">Ligase</keyword>
<dbReference type="Gene3D" id="3.40.50.12780">
    <property type="entry name" value="N-terminal domain of ligase-like"/>
    <property type="match status" value="1"/>
</dbReference>
<comment type="catalytic activity">
    <reaction evidence="5">
        <text>2-succinylbenzoate + ATP + CoA = 2-succinylbenzoyl-CoA + AMP + diphosphate</text>
        <dbReference type="Rhea" id="RHEA:17009"/>
        <dbReference type="ChEBI" id="CHEBI:18325"/>
        <dbReference type="ChEBI" id="CHEBI:30616"/>
        <dbReference type="ChEBI" id="CHEBI:33019"/>
        <dbReference type="ChEBI" id="CHEBI:57287"/>
        <dbReference type="ChEBI" id="CHEBI:57364"/>
        <dbReference type="ChEBI" id="CHEBI:456215"/>
        <dbReference type="EC" id="6.2.1.26"/>
    </reaction>
</comment>
<dbReference type="PROSITE" id="PS00455">
    <property type="entry name" value="AMP_BINDING"/>
    <property type="match status" value="1"/>
</dbReference>
<sequence length="486" mass="54210">MKETMPHWLDKQADLAPDNNAIESPLFDSITFSVLRDRAQQFAKRLASLGVKEGDHVAIYAPNSLEMVIAIHGLSYVGAVVVLLNTRLSKNELAFQIRDANVSYILTDEDNIDHFKDEKNVQIASFITVEKLQGLAITLKTEIYLDDVFTIMYTSGTTGKPKGVVHTYRNHWSSAIASALNLGIDRQDKWLATLPLFHIGGFSLLMKNVIYGMPIYLLDKFDVTSINQAILRKGVTIVSVVSVMLDRLIENLENQTYPAIFRCMLLGGGPASKHLLEKAKKHQIPVFQTYGMTETSSQIVTLSPADAFKKIGSAGKALFSAQIKILKDDQATAPLEVGEIFVKGPMVTNGYYQNEEANRTAFNQEWLATGDLGYLDGQGFLYVMDRRKDLIVSGGENIYPAEVEHVLVEIDGIKEAGVVGQKDAIWGKVPVAFLVADRKLDFDIVKQQCSESLAKYKIPKSFHIVEYLPRNASNKLLRYQLEEMLE</sequence>
<dbReference type="GO" id="GO:0008756">
    <property type="term" value="F:o-succinylbenzoate-CoA ligase activity"/>
    <property type="evidence" value="ECO:0007669"/>
    <property type="project" value="UniProtKB-UniRule"/>
</dbReference>
<dbReference type="HAMAP" id="MF_00731">
    <property type="entry name" value="MenE"/>
    <property type="match status" value="1"/>
</dbReference>